<feature type="region of interest" description="Disordered" evidence="1">
    <location>
        <begin position="1"/>
        <end position="20"/>
    </location>
</feature>
<dbReference type="Proteomes" id="UP000815325">
    <property type="component" value="Unassembled WGS sequence"/>
</dbReference>
<evidence type="ECO:0000313" key="3">
    <source>
        <dbReference type="Proteomes" id="UP000815325"/>
    </source>
</evidence>
<dbReference type="InterPro" id="IPR029033">
    <property type="entry name" value="His_PPase_superfam"/>
</dbReference>
<evidence type="ECO:0000313" key="2">
    <source>
        <dbReference type="EMBL" id="KAF5836515.1"/>
    </source>
</evidence>
<dbReference type="SUPFAM" id="SSF53254">
    <property type="entry name" value="Phosphoglycerate mutase-like"/>
    <property type="match status" value="1"/>
</dbReference>
<dbReference type="PANTHER" id="PTHR47580">
    <property type="entry name" value="PHOSPHOGLYCERATE MUTASE FAMILY PROTEIN"/>
    <property type="match status" value="1"/>
</dbReference>
<sequence>MSSLLASKSNVTVHTSWSPPVSSCVHVRDKIPRHRGKPISKCCTGYSTLPSEGKASVSNGVIQSNSRRQVLLGSIISLAASTACAPASASLVQFPASKLQNRYILVRAGESYEDLNNGRIARNPAFKTSQSCGLTRNGVKQVLGLTVPAVESLGVAEDLAWIWPSIWQSSYMTAEIIAYELGLGRSQIVPEYSFLDARGLGAYEGGETALVAQQVGEFDALDSLWRPLKGEDGTPHESLQDVLVRVRQVMSICETQYRGDNIILVAPDSDVLSVLQAAALGVDLRQHTRFSLPPGGVRELTLALEPYDASPRQLSCPNPPSCVV</sequence>
<organism evidence="2 3">
    <name type="scientific">Dunaliella salina</name>
    <name type="common">Green alga</name>
    <name type="synonym">Protococcus salinus</name>
    <dbReference type="NCBI Taxonomy" id="3046"/>
    <lineage>
        <taxon>Eukaryota</taxon>
        <taxon>Viridiplantae</taxon>
        <taxon>Chlorophyta</taxon>
        <taxon>core chlorophytes</taxon>
        <taxon>Chlorophyceae</taxon>
        <taxon>CS clade</taxon>
        <taxon>Chlamydomonadales</taxon>
        <taxon>Dunaliellaceae</taxon>
        <taxon>Dunaliella</taxon>
    </lineage>
</organism>
<name>A0ABQ7GPI7_DUNSA</name>
<dbReference type="EMBL" id="MU069657">
    <property type="protein sequence ID" value="KAF5836515.1"/>
    <property type="molecule type" value="Genomic_DNA"/>
</dbReference>
<keyword evidence="3" id="KW-1185">Reference proteome</keyword>
<evidence type="ECO:0008006" key="4">
    <source>
        <dbReference type="Google" id="ProtNLM"/>
    </source>
</evidence>
<dbReference type="Pfam" id="PF00300">
    <property type="entry name" value="His_Phos_1"/>
    <property type="match status" value="1"/>
</dbReference>
<dbReference type="Gene3D" id="3.40.50.1240">
    <property type="entry name" value="Phosphoglycerate mutase-like"/>
    <property type="match status" value="1"/>
</dbReference>
<comment type="caution">
    <text evidence="2">The sequence shown here is derived from an EMBL/GenBank/DDBJ whole genome shotgun (WGS) entry which is preliminary data.</text>
</comment>
<proteinExistence type="predicted"/>
<dbReference type="PANTHER" id="PTHR47580:SF1">
    <property type="entry name" value="PHOSPHOGLYCERATE MUTASE FAMILY PROTEIN"/>
    <property type="match status" value="1"/>
</dbReference>
<protein>
    <recommendedName>
        <fullName evidence="4">Phosphoglycerate mutase</fullName>
    </recommendedName>
</protein>
<accession>A0ABQ7GPI7</accession>
<dbReference type="InterPro" id="IPR013078">
    <property type="entry name" value="His_Pase_superF_clade-1"/>
</dbReference>
<gene>
    <name evidence="2" type="ORF">DUNSADRAFT_5846</name>
</gene>
<evidence type="ECO:0000256" key="1">
    <source>
        <dbReference type="SAM" id="MobiDB-lite"/>
    </source>
</evidence>
<reference evidence="2" key="1">
    <citation type="submission" date="2017-08" db="EMBL/GenBank/DDBJ databases">
        <authorList>
            <person name="Polle J.E."/>
            <person name="Barry K."/>
            <person name="Cushman J."/>
            <person name="Schmutz J."/>
            <person name="Tran D."/>
            <person name="Hathwaick L.T."/>
            <person name="Yim W.C."/>
            <person name="Jenkins J."/>
            <person name="Mckie-Krisberg Z.M."/>
            <person name="Prochnik S."/>
            <person name="Lindquist E."/>
            <person name="Dockter R.B."/>
            <person name="Adam C."/>
            <person name="Molina H."/>
            <person name="Bunkerborg J."/>
            <person name="Jin E."/>
            <person name="Buchheim M."/>
            <person name="Magnuson J."/>
        </authorList>
    </citation>
    <scope>NUCLEOTIDE SEQUENCE</scope>
    <source>
        <strain evidence="2">CCAP 19/18</strain>
    </source>
</reference>